<dbReference type="Proteomes" id="UP000512184">
    <property type="component" value="Chromosome"/>
</dbReference>
<proteinExistence type="predicted"/>
<evidence type="ECO:0000313" key="2">
    <source>
        <dbReference type="EMBL" id="QHP83152.1"/>
    </source>
</evidence>
<sequence>MKRLSMLAGMISLSSTVFGEVYSESLVGLSESTLVAGVEFEEREGESIPYSFYYPYQYEYYYPETGVDEEAVESSTEDAECPCKKKTPDKKKKKVSRRRRPS</sequence>
<dbReference type="AlphaFoldDB" id="A0AAQ0EKL3"/>
<dbReference type="Proteomes" id="UP000825134">
    <property type="component" value="Chromosome"/>
</dbReference>
<organism evidence="3 5">
    <name type="scientific">Chlamydia suis</name>
    <dbReference type="NCBI Taxonomy" id="83559"/>
    <lineage>
        <taxon>Bacteria</taxon>
        <taxon>Pseudomonadati</taxon>
        <taxon>Chlamydiota</taxon>
        <taxon>Chlamydiia</taxon>
        <taxon>Chlamydiales</taxon>
        <taxon>Chlamydiaceae</taxon>
        <taxon>Chlamydia/Chlamydophila group</taxon>
        <taxon>Chlamydia</taxon>
    </lineage>
</organism>
<evidence type="ECO:0000313" key="3">
    <source>
        <dbReference type="EMBL" id="QYC73997.1"/>
    </source>
</evidence>
<reference evidence="2 4" key="1">
    <citation type="submission" date="2019-01" db="EMBL/GenBank/DDBJ databases">
        <title>Whole genome sequencing and annotation enables comparative genome analysis that reveals unique features of the Chlamydia suis R19 Genome.</title>
        <authorList>
            <person name="Dimond Z.E."/>
        </authorList>
    </citation>
    <scope>NUCLEOTIDE SEQUENCE [LARGE SCALE GENOMIC DNA]</scope>
    <source>
        <strain evidence="2 4">R19</strain>
    </source>
</reference>
<protein>
    <submittedName>
        <fullName evidence="3">Uncharacterized protein</fullName>
    </submittedName>
</protein>
<dbReference type="EMBL" id="CP063185">
    <property type="protein sequence ID" value="QYC73997.1"/>
    <property type="molecule type" value="Genomic_DNA"/>
</dbReference>
<feature type="compositionally biased region" description="Basic residues" evidence="1">
    <location>
        <begin position="84"/>
        <end position="102"/>
    </location>
</feature>
<name>A0AAQ0EKL3_9CHLA</name>
<dbReference type="RefSeq" id="WP_181389214.1">
    <property type="nucleotide sequence ID" value="NZ_CP035278.1"/>
</dbReference>
<keyword evidence="4" id="KW-1185">Reference proteome</keyword>
<reference evidence="3" key="2">
    <citation type="journal article" date="2021" name="Front. Microbiol.">
        <title>Generation of Tetracycline and Rifamycin Resistant Chlamydia Suis Recombinants.</title>
        <authorList>
            <person name="Marti H."/>
            <person name="Bommana S."/>
            <person name="Read T.D."/>
            <person name="Pesch T."/>
            <person name="Prahauser B."/>
            <person name="Dean D."/>
            <person name="Borel N."/>
        </authorList>
    </citation>
    <scope>NUCLEOTIDE SEQUENCE</scope>
    <source>
        <strain evidence="3">208.1</strain>
    </source>
</reference>
<evidence type="ECO:0000256" key="1">
    <source>
        <dbReference type="SAM" id="MobiDB-lite"/>
    </source>
</evidence>
<gene>
    <name evidence="2" type="primary">hypothetical protein</name>
    <name evidence="2" type="ORF">Chls_277</name>
    <name evidence="3" type="ORF">INQ84_02555</name>
</gene>
<evidence type="ECO:0000313" key="5">
    <source>
        <dbReference type="Proteomes" id="UP000825134"/>
    </source>
</evidence>
<accession>A0AAQ0EKL3</accession>
<evidence type="ECO:0000313" key="4">
    <source>
        <dbReference type="Proteomes" id="UP000512184"/>
    </source>
</evidence>
<feature type="region of interest" description="Disordered" evidence="1">
    <location>
        <begin position="73"/>
        <end position="102"/>
    </location>
</feature>
<dbReference type="EMBL" id="CP035278">
    <property type="protein sequence ID" value="QHP83152.1"/>
    <property type="molecule type" value="Genomic_DNA"/>
</dbReference>